<organism evidence="1">
    <name type="scientific">Nothobranchius korthausae</name>
    <dbReference type="NCBI Taxonomy" id="1143690"/>
    <lineage>
        <taxon>Eukaryota</taxon>
        <taxon>Metazoa</taxon>
        <taxon>Chordata</taxon>
        <taxon>Craniata</taxon>
        <taxon>Vertebrata</taxon>
        <taxon>Euteleostomi</taxon>
        <taxon>Actinopterygii</taxon>
        <taxon>Neopterygii</taxon>
        <taxon>Teleostei</taxon>
        <taxon>Neoteleostei</taxon>
        <taxon>Acanthomorphata</taxon>
        <taxon>Ovalentaria</taxon>
        <taxon>Atherinomorphae</taxon>
        <taxon>Cyprinodontiformes</taxon>
        <taxon>Nothobranchiidae</taxon>
        <taxon>Nothobranchius</taxon>
    </lineage>
</organism>
<feature type="non-terminal residue" evidence="1">
    <location>
        <position position="1"/>
    </location>
</feature>
<sequence>LLPPASRLPITQAPRPHVFKPLQFCVSCCLIVSVSACSLLKHWINVPTCLPVFLSRVWILTSSPLRSLIHDTRWVKGY</sequence>
<accession>A0A1A8H446</accession>
<dbReference type="EMBL" id="HAEC01009861">
    <property type="protein sequence ID" value="SBQ78077.1"/>
    <property type="molecule type" value="Transcribed_RNA"/>
</dbReference>
<reference evidence="1" key="2">
    <citation type="submission" date="2016-06" db="EMBL/GenBank/DDBJ databases">
        <title>The genome of a short-lived fish provides insights into sex chromosome evolution and the genetic control of aging.</title>
        <authorList>
            <person name="Reichwald K."/>
            <person name="Felder M."/>
            <person name="Petzold A."/>
            <person name="Koch P."/>
            <person name="Groth M."/>
            <person name="Platzer M."/>
        </authorList>
    </citation>
    <scope>NUCLEOTIDE SEQUENCE</scope>
    <source>
        <tissue evidence="1">Brain</tissue>
    </source>
</reference>
<dbReference type="AlphaFoldDB" id="A0A1A8H446"/>
<evidence type="ECO:0000313" key="1">
    <source>
        <dbReference type="EMBL" id="SBQ78077.1"/>
    </source>
</evidence>
<protein>
    <submittedName>
        <fullName evidence="1">Plac8 onzin related protein 2</fullName>
    </submittedName>
</protein>
<feature type="non-terminal residue" evidence="1">
    <location>
        <position position="78"/>
    </location>
</feature>
<proteinExistence type="predicted"/>
<reference evidence="1" key="1">
    <citation type="submission" date="2016-05" db="EMBL/GenBank/DDBJ databases">
        <authorList>
            <person name="Lavstsen T."/>
            <person name="Jespersen J.S."/>
        </authorList>
    </citation>
    <scope>NUCLEOTIDE SEQUENCE</scope>
    <source>
        <tissue evidence="1">Brain</tissue>
    </source>
</reference>
<name>A0A1A8H446_9TELE</name>
<gene>
    <name evidence="1" type="primary">PONZR2</name>
</gene>